<comment type="caution">
    <text evidence="9">The sequence shown here is derived from an EMBL/GenBank/DDBJ whole genome shotgun (WGS) entry which is preliminary data.</text>
</comment>
<dbReference type="OrthoDB" id="550883at2759"/>
<dbReference type="PROSITE" id="PS51032">
    <property type="entry name" value="AP2_ERF"/>
    <property type="match status" value="1"/>
</dbReference>
<feature type="region of interest" description="Disordered" evidence="7">
    <location>
        <begin position="1"/>
        <end position="25"/>
    </location>
</feature>
<dbReference type="InterPro" id="IPR001471">
    <property type="entry name" value="AP2/ERF_dom"/>
</dbReference>
<dbReference type="InterPro" id="IPR016177">
    <property type="entry name" value="DNA-bd_dom_sf"/>
</dbReference>
<dbReference type="Gene3D" id="3.30.730.10">
    <property type="entry name" value="AP2/ERF domain"/>
    <property type="match status" value="1"/>
</dbReference>
<evidence type="ECO:0000256" key="1">
    <source>
        <dbReference type="ARBA" id="ARBA00004123"/>
    </source>
</evidence>
<keyword evidence="10" id="KW-1185">Reference proteome</keyword>
<evidence type="ECO:0000313" key="9">
    <source>
        <dbReference type="EMBL" id="VVA97182.1"/>
    </source>
</evidence>
<dbReference type="GO" id="GO:0005634">
    <property type="term" value="C:nucleus"/>
    <property type="evidence" value="ECO:0007669"/>
    <property type="project" value="UniProtKB-SubCell"/>
</dbReference>
<name>A0A565B688_9BRAS</name>
<comment type="subcellular location">
    <subcellularLocation>
        <location evidence="1">Nucleus</location>
    </subcellularLocation>
</comment>
<dbReference type="GO" id="GO:0003700">
    <property type="term" value="F:DNA-binding transcription factor activity"/>
    <property type="evidence" value="ECO:0007669"/>
    <property type="project" value="InterPro"/>
</dbReference>
<dbReference type="SMART" id="SM00380">
    <property type="entry name" value="AP2"/>
    <property type="match status" value="1"/>
</dbReference>
<dbReference type="InterPro" id="IPR036955">
    <property type="entry name" value="AP2/ERF_dom_sf"/>
</dbReference>
<dbReference type="GO" id="GO:0000976">
    <property type="term" value="F:transcription cis-regulatory region binding"/>
    <property type="evidence" value="ECO:0007669"/>
    <property type="project" value="TreeGrafter"/>
</dbReference>
<proteinExistence type="inferred from homology"/>
<evidence type="ECO:0000259" key="8">
    <source>
        <dbReference type="PROSITE" id="PS51032"/>
    </source>
</evidence>
<evidence type="ECO:0000256" key="5">
    <source>
        <dbReference type="ARBA" id="ARBA00023242"/>
    </source>
</evidence>
<accession>A0A565B688</accession>
<feature type="compositionally biased region" description="Basic residues" evidence="7">
    <location>
        <begin position="51"/>
        <end position="65"/>
    </location>
</feature>
<evidence type="ECO:0000256" key="4">
    <source>
        <dbReference type="ARBA" id="ARBA00023163"/>
    </source>
</evidence>
<dbReference type="CDD" id="cd00018">
    <property type="entry name" value="AP2"/>
    <property type="match status" value="1"/>
</dbReference>
<evidence type="ECO:0000313" key="10">
    <source>
        <dbReference type="Proteomes" id="UP000489600"/>
    </source>
</evidence>
<keyword evidence="5" id="KW-0539">Nucleus</keyword>
<dbReference type="EMBL" id="CABITT030000003">
    <property type="protein sequence ID" value="VVA97182.1"/>
    <property type="molecule type" value="Genomic_DNA"/>
</dbReference>
<dbReference type="PANTHER" id="PTHR31241">
    <property type="entry name" value="DEHYDRATION-RESPONSIVE ELEMENT-BINDING PROTEIN 2C"/>
    <property type="match status" value="1"/>
</dbReference>
<dbReference type="PRINTS" id="PR00367">
    <property type="entry name" value="ETHRSPELEMNT"/>
</dbReference>
<dbReference type="Proteomes" id="UP000489600">
    <property type="component" value="Unassembled WGS sequence"/>
</dbReference>
<dbReference type="Pfam" id="PF00847">
    <property type="entry name" value="AP2"/>
    <property type="match status" value="1"/>
</dbReference>
<organism evidence="9 10">
    <name type="scientific">Arabis nemorensis</name>
    <dbReference type="NCBI Taxonomy" id="586526"/>
    <lineage>
        <taxon>Eukaryota</taxon>
        <taxon>Viridiplantae</taxon>
        <taxon>Streptophyta</taxon>
        <taxon>Embryophyta</taxon>
        <taxon>Tracheophyta</taxon>
        <taxon>Spermatophyta</taxon>
        <taxon>Magnoliopsida</taxon>
        <taxon>eudicotyledons</taxon>
        <taxon>Gunneridae</taxon>
        <taxon>Pentapetalae</taxon>
        <taxon>rosids</taxon>
        <taxon>malvids</taxon>
        <taxon>Brassicales</taxon>
        <taxon>Brassicaceae</taxon>
        <taxon>Arabideae</taxon>
        <taxon>Arabis</taxon>
    </lineage>
</organism>
<gene>
    <name evidence="9" type="ORF">ANE_LOCUS7627</name>
</gene>
<dbReference type="PANTHER" id="PTHR31241:SF74">
    <property type="entry name" value="DEHYDRATION-RESPONSIVE ELEMENT-BINDING PROTEIN 2B"/>
    <property type="match status" value="1"/>
</dbReference>
<evidence type="ECO:0000256" key="2">
    <source>
        <dbReference type="ARBA" id="ARBA00023015"/>
    </source>
</evidence>
<keyword evidence="2" id="KW-0805">Transcription regulation</keyword>
<protein>
    <recommendedName>
        <fullName evidence="8">AP2/ERF domain-containing protein</fullName>
    </recommendedName>
</protein>
<sequence>MAVYEQTGTDTSKKRKARARADGSTVADRLKKWKEYNEFVDASSNIEGEKPKRKVPAKGSKKGCMKGKGGPENSECSFRGVRQRIWGKWVAEIREPNRGSRLWLGTFPTAEEAAAAYDEAAKAMYGPLARLNFPQSVESEVTSTSSQSEVCTVEDKTVLRGEVCVKQEDADCESRPFSQMVDIIKEESGETRPANGAGVRQHVNKYNWLTEFEEQYWSGEQPQPQMDLLTVADYGWPNDLENETSFWDPNEFFDVDELLGDMNDAILPCPSPNQDQNRIEDPSGGDMHPLQLEPLDGHEFFDLSSLEI</sequence>
<dbReference type="AlphaFoldDB" id="A0A565B688"/>
<dbReference type="SUPFAM" id="SSF54171">
    <property type="entry name" value="DNA-binding domain"/>
    <property type="match status" value="1"/>
</dbReference>
<dbReference type="GO" id="GO:0045893">
    <property type="term" value="P:positive regulation of DNA-templated transcription"/>
    <property type="evidence" value="ECO:0007669"/>
    <property type="project" value="TreeGrafter"/>
</dbReference>
<keyword evidence="4" id="KW-0804">Transcription</keyword>
<evidence type="ECO:0000256" key="3">
    <source>
        <dbReference type="ARBA" id="ARBA00023125"/>
    </source>
</evidence>
<feature type="domain" description="AP2/ERF" evidence="8">
    <location>
        <begin position="77"/>
        <end position="134"/>
    </location>
</feature>
<feature type="compositionally biased region" description="Polar residues" evidence="7">
    <location>
        <begin position="1"/>
        <end position="10"/>
    </location>
</feature>
<feature type="region of interest" description="Disordered" evidence="7">
    <location>
        <begin position="269"/>
        <end position="296"/>
    </location>
</feature>
<dbReference type="FunFam" id="3.30.730.10:FF:000001">
    <property type="entry name" value="Ethylene-responsive transcription factor 2"/>
    <property type="match status" value="1"/>
</dbReference>
<dbReference type="GO" id="GO:0006950">
    <property type="term" value="P:response to stress"/>
    <property type="evidence" value="ECO:0007669"/>
    <property type="project" value="TreeGrafter"/>
</dbReference>
<feature type="region of interest" description="Disordered" evidence="7">
    <location>
        <begin position="45"/>
        <end position="75"/>
    </location>
</feature>
<evidence type="ECO:0000256" key="7">
    <source>
        <dbReference type="SAM" id="MobiDB-lite"/>
    </source>
</evidence>
<reference evidence="9" key="1">
    <citation type="submission" date="2019-07" db="EMBL/GenBank/DDBJ databases">
        <authorList>
            <person name="Dittberner H."/>
        </authorList>
    </citation>
    <scope>NUCLEOTIDE SEQUENCE [LARGE SCALE GENOMIC DNA]</scope>
</reference>
<evidence type="ECO:0000256" key="6">
    <source>
        <dbReference type="ARBA" id="ARBA00024343"/>
    </source>
</evidence>
<keyword evidence="3" id="KW-0238">DNA-binding</keyword>
<comment type="similarity">
    <text evidence="6">Belongs to the AP2/ERF transcription factor family. ERF subfamily.</text>
</comment>